<organism evidence="2">
    <name type="scientific">Toxoplasma gondii (strain ATCC 50861 / VEG)</name>
    <dbReference type="NCBI Taxonomy" id="432359"/>
    <lineage>
        <taxon>Eukaryota</taxon>
        <taxon>Sar</taxon>
        <taxon>Alveolata</taxon>
        <taxon>Apicomplexa</taxon>
        <taxon>Conoidasida</taxon>
        <taxon>Coccidia</taxon>
        <taxon>Eucoccidiorida</taxon>
        <taxon>Eimeriorina</taxon>
        <taxon>Sarcocystidae</taxon>
        <taxon>Toxoplasma</taxon>
    </lineage>
</organism>
<reference evidence="2" key="1">
    <citation type="journal article" date="2015" name="PLoS ONE">
        <title>Comprehensive Evaluation of Toxoplasma gondii VEG and Neospora caninum LIV Genomes with Tachyzoite Stage Transcriptome and Proteome Defines Novel Transcript Features.</title>
        <authorList>
            <person name="Ramaprasad A."/>
            <person name="Mourier T."/>
            <person name="Naeem R."/>
            <person name="Malas T.B."/>
            <person name="Moussa E."/>
            <person name="Panigrahi A."/>
            <person name="Vermont S.J."/>
            <person name="Otto T.D."/>
            <person name="Wastling J."/>
            <person name="Pain A."/>
        </authorList>
    </citation>
    <scope>NUCLEOTIDE SEQUENCE</scope>
    <source>
        <strain evidence="2">VEG</strain>
    </source>
</reference>
<evidence type="ECO:0000313" key="2">
    <source>
        <dbReference type="EMBL" id="CEL77318.1"/>
    </source>
</evidence>
<proteinExistence type="predicted"/>
<protein>
    <submittedName>
        <fullName evidence="2">Uncharacterized protein</fullName>
    </submittedName>
</protein>
<feature type="region of interest" description="Disordered" evidence="1">
    <location>
        <begin position="218"/>
        <end position="245"/>
    </location>
</feature>
<name>A0A0F7V983_TOXGV</name>
<feature type="region of interest" description="Disordered" evidence="1">
    <location>
        <begin position="296"/>
        <end position="315"/>
    </location>
</feature>
<dbReference type="EMBL" id="LN714501">
    <property type="protein sequence ID" value="CEL77318.1"/>
    <property type="molecule type" value="Genomic_DNA"/>
</dbReference>
<feature type="region of interest" description="Disordered" evidence="1">
    <location>
        <begin position="128"/>
        <end position="165"/>
    </location>
</feature>
<evidence type="ECO:0000256" key="1">
    <source>
        <dbReference type="SAM" id="MobiDB-lite"/>
    </source>
</evidence>
<accession>A0A0F7V983</accession>
<sequence length="411" mass="44050">MPMDPHTAVELVLKLWQPLPPASSLLENSKSVRQELRELLATRKQRSETLSTPTPSPSDSECRAFLFECLSAPLPAEEQCGEVPSGFVSAVSEDSSWDRKNNEATLCTSVPATSLAVSKTTEPNPFSFTAGLRHEGSPSTSGNETRPRRARRMHNPTPEGLVPPVACGGEFTVTGGGGNAIQTRPAPTVSSAGSPMRKFGIHQAGGSLLIGVEAAVNAPPIRGDKPHGNKAGSNGRPSHVHDTLASSSACHRHLQLLRSGETFSPAQKSVRFCHAETVSGDRLAFRFDAKAPCNNKGVPTNGRGAKGSSPRQSFLEKEQSFFPPSVANVAVQEKCVRLSLFSNRKYHGHENPLIQEANKCCEEVHASDTTEAYDGVVETSYSAMKTRSGRQVKLNHARFPGLRTSGELVPA</sequence>
<dbReference type="AlphaFoldDB" id="A0A0F7V983"/>
<gene>
    <name evidence="2" type="ORF">BN1205_094255</name>
</gene>